<dbReference type="EMBL" id="CP157199">
    <property type="protein sequence ID" value="XBG62658.1"/>
    <property type="molecule type" value="Genomic_DNA"/>
</dbReference>
<feature type="domain" description="HTH araC/xylS-type" evidence="4">
    <location>
        <begin position="165"/>
        <end position="265"/>
    </location>
</feature>
<dbReference type="SUPFAM" id="SSF46689">
    <property type="entry name" value="Homeodomain-like"/>
    <property type="match status" value="1"/>
</dbReference>
<dbReference type="GO" id="GO:0043565">
    <property type="term" value="F:sequence-specific DNA binding"/>
    <property type="evidence" value="ECO:0007669"/>
    <property type="project" value="InterPro"/>
</dbReference>
<evidence type="ECO:0000313" key="5">
    <source>
        <dbReference type="EMBL" id="XBG62658.1"/>
    </source>
</evidence>
<protein>
    <submittedName>
        <fullName evidence="5">Helix-turn-helix transcriptional regulator</fullName>
    </submittedName>
</protein>
<dbReference type="PROSITE" id="PS00041">
    <property type="entry name" value="HTH_ARAC_FAMILY_1"/>
    <property type="match status" value="1"/>
</dbReference>
<proteinExistence type="predicted"/>
<name>A0AAU7BX23_9FLAO</name>
<dbReference type="RefSeq" id="WP_347926033.1">
    <property type="nucleotide sequence ID" value="NZ_CP157199.1"/>
</dbReference>
<dbReference type="PANTHER" id="PTHR43280:SF34">
    <property type="entry name" value="ARAC-FAMILY TRANSCRIPTIONAL REGULATOR"/>
    <property type="match status" value="1"/>
</dbReference>
<dbReference type="GO" id="GO:0003700">
    <property type="term" value="F:DNA-binding transcription factor activity"/>
    <property type="evidence" value="ECO:0007669"/>
    <property type="project" value="InterPro"/>
</dbReference>
<dbReference type="InterPro" id="IPR018062">
    <property type="entry name" value="HTH_AraC-typ_CS"/>
</dbReference>
<reference evidence="5" key="1">
    <citation type="submission" date="2024-05" db="EMBL/GenBank/DDBJ databases">
        <title>Pontimicrobium maritimus sp. nov., isolated form sea water.</title>
        <authorList>
            <person name="Muhammad N."/>
            <person name="Vuong T.Q."/>
            <person name="Han H.L."/>
            <person name="Kim S.-G."/>
        </authorList>
    </citation>
    <scope>NUCLEOTIDE SEQUENCE</scope>
    <source>
        <strain evidence="5">SW4</strain>
    </source>
</reference>
<evidence type="ECO:0000256" key="1">
    <source>
        <dbReference type="ARBA" id="ARBA00023015"/>
    </source>
</evidence>
<dbReference type="SMART" id="SM00342">
    <property type="entry name" value="HTH_ARAC"/>
    <property type="match status" value="1"/>
</dbReference>
<keyword evidence="2" id="KW-0238">DNA-binding</keyword>
<keyword evidence="3" id="KW-0804">Transcription</keyword>
<dbReference type="PANTHER" id="PTHR43280">
    <property type="entry name" value="ARAC-FAMILY TRANSCRIPTIONAL REGULATOR"/>
    <property type="match status" value="1"/>
</dbReference>
<gene>
    <name evidence="5" type="ORF">ABGB03_07030</name>
</gene>
<keyword evidence="1" id="KW-0805">Transcription regulation</keyword>
<accession>A0AAU7BX23</accession>
<dbReference type="Pfam" id="PF12833">
    <property type="entry name" value="HTH_18"/>
    <property type="match status" value="1"/>
</dbReference>
<dbReference type="Gene3D" id="1.10.10.60">
    <property type="entry name" value="Homeodomain-like"/>
    <property type="match status" value="2"/>
</dbReference>
<dbReference type="PROSITE" id="PS01124">
    <property type="entry name" value="HTH_ARAC_FAMILY_2"/>
    <property type="match status" value="1"/>
</dbReference>
<sequence>MEISSKGKYYGSLNSEMSFNDILLTKYDYNEDRTPWHYHENPYFMFVLYGNMIDVNKKNKTLLSPGNLMFTNWQEIHYGEKHSKEAGGFHLELEKKWLKEYDVSSIDIEGSLHLENPFIKCLMNKVYLETKINDSHSLSSIELLILDIFNKMKNVQLEANSKKPNWVKKLYELIIDTEVDYSLSYLSKELNIHPVHLSREFHKYFGSTLGQYIRQLKLNKAIALILTKQYSMTEICYKCGFYDQSHFISNFKSIYKVPPTKFLRLIS</sequence>
<dbReference type="AlphaFoldDB" id="A0AAU7BX23"/>
<evidence type="ECO:0000256" key="2">
    <source>
        <dbReference type="ARBA" id="ARBA00023125"/>
    </source>
</evidence>
<dbReference type="InterPro" id="IPR018060">
    <property type="entry name" value="HTH_AraC"/>
</dbReference>
<dbReference type="InterPro" id="IPR009057">
    <property type="entry name" value="Homeodomain-like_sf"/>
</dbReference>
<organism evidence="5">
    <name type="scientific">Pontimicrobium sp. SW4</name>
    <dbReference type="NCBI Taxonomy" id="3153519"/>
    <lineage>
        <taxon>Bacteria</taxon>
        <taxon>Pseudomonadati</taxon>
        <taxon>Bacteroidota</taxon>
        <taxon>Flavobacteriia</taxon>
        <taxon>Flavobacteriales</taxon>
        <taxon>Flavobacteriaceae</taxon>
        <taxon>Pontimicrobium</taxon>
    </lineage>
</organism>
<evidence type="ECO:0000256" key="3">
    <source>
        <dbReference type="ARBA" id="ARBA00023163"/>
    </source>
</evidence>
<evidence type="ECO:0000259" key="4">
    <source>
        <dbReference type="PROSITE" id="PS01124"/>
    </source>
</evidence>